<proteinExistence type="predicted"/>
<dbReference type="CDD" id="cd01991">
    <property type="entry name" value="Asn_synthase_B_C"/>
    <property type="match status" value="1"/>
</dbReference>
<dbReference type="RefSeq" id="WP_382210316.1">
    <property type="nucleotide sequence ID" value="NZ_JBHSZH010000005.1"/>
</dbReference>
<comment type="caution">
    <text evidence="2">The sequence shown here is derived from an EMBL/GenBank/DDBJ whole genome shotgun (WGS) entry which is preliminary data.</text>
</comment>
<dbReference type="PANTHER" id="PTHR43284">
    <property type="entry name" value="ASPARAGINE SYNTHETASE (GLUTAMINE-HYDROLYZING)"/>
    <property type="match status" value="1"/>
</dbReference>
<name>A0ABD5WQ75_9EURY</name>
<dbReference type="Gene3D" id="3.40.50.620">
    <property type="entry name" value="HUPs"/>
    <property type="match status" value="1"/>
</dbReference>
<keyword evidence="3" id="KW-1185">Reference proteome</keyword>
<protein>
    <submittedName>
        <fullName evidence="2">Asparagine synthetase B family protein</fullName>
    </submittedName>
</protein>
<evidence type="ECO:0000313" key="3">
    <source>
        <dbReference type="Proteomes" id="UP001596407"/>
    </source>
</evidence>
<evidence type="ECO:0000259" key="1">
    <source>
        <dbReference type="Pfam" id="PF00733"/>
    </source>
</evidence>
<dbReference type="InterPro" id="IPR051786">
    <property type="entry name" value="ASN_synthetase/amidase"/>
</dbReference>
<dbReference type="PANTHER" id="PTHR43284:SF1">
    <property type="entry name" value="ASPARAGINE SYNTHETASE"/>
    <property type="match status" value="1"/>
</dbReference>
<gene>
    <name evidence="2" type="ORF">ACFQJ6_21885</name>
</gene>
<feature type="domain" description="Asparagine synthetase" evidence="1">
    <location>
        <begin position="1"/>
        <end position="346"/>
    </location>
</feature>
<reference evidence="2 3" key="1">
    <citation type="journal article" date="2019" name="Int. J. Syst. Evol. Microbiol.">
        <title>The Global Catalogue of Microorganisms (GCM) 10K type strain sequencing project: providing services to taxonomists for standard genome sequencing and annotation.</title>
        <authorList>
            <consortium name="The Broad Institute Genomics Platform"/>
            <consortium name="The Broad Institute Genome Sequencing Center for Infectious Disease"/>
            <person name="Wu L."/>
            <person name="Ma J."/>
        </authorList>
    </citation>
    <scope>NUCLEOTIDE SEQUENCE [LARGE SCALE GENOMIC DNA]</scope>
    <source>
        <strain evidence="2 3">DT72</strain>
    </source>
</reference>
<dbReference type="SUPFAM" id="SSF52402">
    <property type="entry name" value="Adenine nucleotide alpha hydrolases-like"/>
    <property type="match status" value="1"/>
</dbReference>
<dbReference type="InterPro" id="IPR014729">
    <property type="entry name" value="Rossmann-like_a/b/a_fold"/>
</dbReference>
<organism evidence="2 3">
    <name type="scientific">Halorussus caseinilyticus</name>
    <dbReference type="NCBI Taxonomy" id="3034025"/>
    <lineage>
        <taxon>Archaea</taxon>
        <taxon>Methanobacteriati</taxon>
        <taxon>Methanobacteriota</taxon>
        <taxon>Stenosarchaea group</taxon>
        <taxon>Halobacteria</taxon>
        <taxon>Halobacteriales</taxon>
        <taxon>Haladaptataceae</taxon>
        <taxon>Halorussus</taxon>
    </lineage>
</organism>
<dbReference type="Pfam" id="PF00733">
    <property type="entry name" value="Asn_synthase"/>
    <property type="match status" value="1"/>
</dbReference>
<accession>A0ABD5WQ75</accession>
<evidence type="ECO:0000313" key="2">
    <source>
        <dbReference type="EMBL" id="MFC7082338.1"/>
    </source>
</evidence>
<dbReference type="Proteomes" id="UP001596407">
    <property type="component" value="Unassembled WGS sequence"/>
</dbReference>
<dbReference type="AlphaFoldDB" id="A0ABD5WQ75"/>
<dbReference type="EMBL" id="JBHSZH010000005">
    <property type="protein sequence ID" value="MFC7082338.1"/>
    <property type="molecule type" value="Genomic_DNA"/>
</dbReference>
<sequence length="356" mass="40008">MRSDVPVGVFLSGGIDSSVVAALMDDVADDPIGTYSIGFDKEAYDELEFAREVADAYGTDHHEYEVTPDSMDVLPEIIDQYEMPFGDPSALPTYYVSQVASEDITVALTGDAGDENFAGYDRYTWDRVVSLARQIPRPVRRLGAKTLRSMPRPVREQRHAHLARRTLEIANGDPVEQYSRFICHATGEQLERVWDGPVPDDELAQLRDAFARSDGPTRLDRVTHVDLQTYLPDDLLVKVDRASMAHSLEVRSPFLDHEVVEFAARIPSKYKWRRGEGKWILKRAFEDLLPEKVLTRSKQGFGVPINEWFRGELREFARDNLDSLGARPAFDPDGLRVTLDEHVRGAKTTAIGSGTS</sequence>
<dbReference type="InterPro" id="IPR001962">
    <property type="entry name" value="Asn_synthase"/>
</dbReference>